<dbReference type="AlphaFoldDB" id="A0A069E371"/>
<dbReference type="PROSITE" id="PS51257">
    <property type="entry name" value="PROKAR_LIPOPROTEIN"/>
    <property type="match status" value="1"/>
</dbReference>
<dbReference type="OrthoDB" id="7618452at2"/>
<comment type="caution">
    <text evidence="2">The sequence shown here is derived from an EMBL/GenBank/DDBJ whole genome shotgun (WGS) entry which is preliminary data.</text>
</comment>
<keyword evidence="2" id="KW-0449">Lipoprotein</keyword>
<dbReference type="EMBL" id="ARYH01000001">
    <property type="protein sequence ID" value="KCZ84219.1"/>
    <property type="molecule type" value="Genomic_DNA"/>
</dbReference>
<feature type="region of interest" description="Disordered" evidence="1">
    <location>
        <begin position="20"/>
        <end position="46"/>
    </location>
</feature>
<dbReference type="Proteomes" id="UP000027446">
    <property type="component" value="Unassembled WGS sequence"/>
</dbReference>
<proteinExistence type="predicted"/>
<gene>
    <name evidence="2" type="ORF">HAD_01030</name>
</gene>
<evidence type="ECO:0000313" key="2">
    <source>
        <dbReference type="EMBL" id="KCZ84219.1"/>
    </source>
</evidence>
<accession>A0A069E371</accession>
<dbReference type="eggNOG" id="ENOG5032U4X">
    <property type="taxonomic scope" value="Bacteria"/>
</dbReference>
<name>A0A069E371_9PROT</name>
<organism evidence="2 3">
    <name type="scientific">Hyphomonas adhaerens MHS-3</name>
    <dbReference type="NCBI Taxonomy" id="1280949"/>
    <lineage>
        <taxon>Bacteria</taxon>
        <taxon>Pseudomonadati</taxon>
        <taxon>Pseudomonadota</taxon>
        <taxon>Alphaproteobacteria</taxon>
        <taxon>Hyphomonadales</taxon>
        <taxon>Hyphomonadaceae</taxon>
        <taxon>Hyphomonas</taxon>
    </lineage>
</organism>
<protein>
    <submittedName>
        <fullName evidence="2">Putative lipoprotein</fullName>
    </submittedName>
</protein>
<dbReference type="RefSeq" id="WP_156942113.1">
    <property type="nucleotide sequence ID" value="NZ_ARYH01000001.1"/>
</dbReference>
<reference evidence="2 3" key="1">
    <citation type="journal article" date="2014" name="Antonie Van Leeuwenhoek">
        <title>Hyphomonas beringensis sp. nov. and Hyphomonas chukchiensis sp. nov., isolated from surface seawater of the Bering Sea and Chukchi Sea.</title>
        <authorList>
            <person name="Li C."/>
            <person name="Lai Q."/>
            <person name="Li G."/>
            <person name="Dong C."/>
            <person name="Wang J."/>
            <person name="Liao Y."/>
            <person name="Shao Z."/>
        </authorList>
    </citation>
    <scope>NUCLEOTIDE SEQUENCE [LARGE SCALE GENOMIC DNA]</scope>
    <source>
        <strain evidence="2 3">MHS-3</strain>
    </source>
</reference>
<evidence type="ECO:0000313" key="3">
    <source>
        <dbReference type="Proteomes" id="UP000027446"/>
    </source>
</evidence>
<dbReference type="PATRIC" id="fig|1280949.3.peg.210"/>
<sequence>MKKAWILALAGSLVACGQPAESPDGGNATAPATAEHETLQADVPESEPITSPYELAESAPNDRDFAALAGYPDTWHVSYGWPGEYPAGFVVLEQGVTVNGRARPNPDAPANVPCTLPQYANYQIWNRQRVERDNLEFIVASKIEPVTMLVDARIETPGDEGMQVLNLKAGDVLSYLRYLGEGFAIFDVDGQEYTINEAELRDISSMTGMALEEDQWVEVACIGGTRAWLLYDDAIAQDDIVPSPIVGFGEASDIYPDEVDKVRAEGLELEAFQNQPFDDGSVD</sequence>
<dbReference type="STRING" id="1280949.HAD_01030"/>
<keyword evidence="3" id="KW-1185">Reference proteome</keyword>
<evidence type="ECO:0000256" key="1">
    <source>
        <dbReference type="SAM" id="MobiDB-lite"/>
    </source>
</evidence>